<dbReference type="Proteomes" id="UP000198546">
    <property type="component" value="Chromosome i"/>
</dbReference>
<dbReference type="GO" id="GO:0045454">
    <property type="term" value="P:cell redox homeostasis"/>
    <property type="evidence" value="ECO:0007669"/>
    <property type="project" value="TreeGrafter"/>
</dbReference>
<proteinExistence type="inferred from homology"/>
<keyword evidence="4 8" id="KW-1015">Disulfide bond</keyword>
<dbReference type="PROSITE" id="PS51352">
    <property type="entry name" value="THIOREDOXIN_2"/>
    <property type="match status" value="1"/>
</dbReference>
<evidence type="ECO:0000313" key="11">
    <source>
        <dbReference type="Proteomes" id="UP000198546"/>
    </source>
</evidence>
<dbReference type="AlphaFoldDB" id="A0A1G6U8E8"/>
<dbReference type="CDD" id="cd02947">
    <property type="entry name" value="TRX_family"/>
    <property type="match status" value="1"/>
</dbReference>
<gene>
    <name evidence="10" type="ORF">SAMN04489747_0822</name>
</gene>
<dbReference type="PANTHER" id="PTHR45663">
    <property type="entry name" value="GEO12009P1"/>
    <property type="match status" value="1"/>
</dbReference>
<evidence type="ECO:0000256" key="8">
    <source>
        <dbReference type="PIRSR" id="PIRSR000077-4"/>
    </source>
</evidence>
<dbReference type="InterPro" id="IPR036249">
    <property type="entry name" value="Thioredoxin-like_sf"/>
</dbReference>
<comment type="similarity">
    <text evidence="1 6">Belongs to the thioredoxin family.</text>
</comment>
<dbReference type="InterPro" id="IPR013766">
    <property type="entry name" value="Thioredoxin_domain"/>
</dbReference>
<dbReference type="GO" id="GO:0015035">
    <property type="term" value="F:protein-disulfide reductase activity"/>
    <property type="evidence" value="ECO:0007669"/>
    <property type="project" value="InterPro"/>
</dbReference>
<sequence length="107" mass="11747">MTAVVEVTDSTFDPVVLRSDRPVLVDYWADWCAPCRQLDPILEELAAEHSGRVTFARLDANANPVTPAERQVLGLPTLQLWVGGELVTQVRGSKTKAQLLALLADHL</sequence>
<evidence type="ECO:0000256" key="1">
    <source>
        <dbReference type="ARBA" id="ARBA00008987"/>
    </source>
</evidence>
<keyword evidence="3" id="KW-0249">Electron transport</keyword>
<dbReference type="InterPro" id="IPR005746">
    <property type="entry name" value="Thioredoxin"/>
</dbReference>
<reference evidence="10 11" key="1">
    <citation type="submission" date="2016-10" db="EMBL/GenBank/DDBJ databases">
        <authorList>
            <person name="de Groot N.N."/>
        </authorList>
    </citation>
    <scope>NUCLEOTIDE SEQUENCE [LARGE SCALE GENOMIC DNA]</scope>
    <source>
        <strain evidence="10 11">MON 2.2</strain>
    </source>
</reference>
<feature type="site" description="Deprotonates C-terminal active site Cys" evidence="7">
    <location>
        <position position="26"/>
    </location>
</feature>
<dbReference type="Pfam" id="PF00085">
    <property type="entry name" value="Thioredoxin"/>
    <property type="match status" value="1"/>
</dbReference>
<dbReference type="EMBL" id="LT629688">
    <property type="protein sequence ID" value="SDD37660.1"/>
    <property type="molecule type" value="Genomic_DNA"/>
</dbReference>
<feature type="active site" description="Nucleophile" evidence="7">
    <location>
        <position position="32"/>
    </location>
</feature>
<evidence type="ECO:0000256" key="4">
    <source>
        <dbReference type="ARBA" id="ARBA00023157"/>
    </source>
</evidence>
<evidence type="ECO:0000256" key="2">
    <source>
        <dbReference type="ARBA" id="ARBA00022448"/>
    </source>
</evidence>
<evidence type="ECO:0000256" key="7">
    <source>
        <dbReference type="PIRSR" id="PIRSR000077-1"/>
    </source>
</evidence>
<dbReference type="PRINTS" id="PR00421">
    <property type="entry name" value="THIOREDOXIN"/>
</dbReference>
<dbReference type="STRING" id="675864.SAMN04489747_0822"/>
<dbReference type="Gene3D" id="3.40.30.10">
    <property type="entry name" value="Glutaredoxin"/>
    <property type="match status" value="1"/>
</dbReference>
<feature type="site" description="Contributes to redox potential value" evidence="7">
    <location>
        <position position="33"/>
    </location>
</feature>
<evidence type="ECO:0000256" key="5">
    <source>
        <dbReference type="ARBA" id="ARBA00023284"/>
    </source>
</evidence>
<name>A0A1G6U8E8_9ACTN</name>
<dbReference type="InterPro" id="IPR017937">
    <property type="entry name" value="Thioredoxin_CS"/>
</dbReference>
<dbReference type="GO" id="GO:0005829">
    <property type="term" value="C:cytosol"/>
    <property type="evidence" value="ECO:0007669"/>
    <property type="project" value="TreeGrafter"/>
</dbReference>
<feature type="domain" description="Thioredoxin" evidence="9">
    <location>
        <begin position="1"/>
        <end position="107"/>
    </location>
</feature>
<evidence type="ECO:0000256" key="6">
    <source>
        <dbReference type="PIRNR" id="PIRNR000077"/>
    </source>
</evidence>
<dbReference type="PROSITE" id="PS00194">
    <property type="entry name" value="THIOREDOXIN_1"/>
    <property type="match status" value="1"/>
</dbReference>
<keyword evidence="5 8" id="KW-0676">Redox-active center</keyword>
<dbReference type="RefSeq" id="WP_090590896.1">
    <property type="nucleotide sequence ID" value="NZ_LT629688.1"/>
</dbReference>
<feature type="disulfide bond" description="Redox-active" evidence="8">
    <location>
        <begin position="32"/>
        <end position="35"/>
    </location>
</feature>
<evidence type="ECO:0000256" key="3">
    <source>
        <dbReference type="ARBA" id="ARBA00022982"/>
    </source>
</evidence>
<evidence type="ECO:0000313" key="10">
    <source>
        <dbReference type="EMBL" id="SDD37660.1"/>
    </source>
</evidence>
<dbReference type="PIRSF" id="PIRSF000077">
    <property type="entry name" value="Thioredoxin"/>
    <property type="match status" value="1"/>
</dbReference>
<keyword evidence="2" id="KW-0813">Transport</keyword>
<organism evidence="10 11">
    <name type="scientific">Auraticoccus monumenti</name>
    <dbReference type="NCBI Taxonomy" id="675864"/>
    <lineage>
        <taxon>Bacteria</taxon>
        <taxon>Bacillati</taxon>
        <taxon>Actinomycetota</taxon>
        <taxon>Actinomycetes</taxon>
        <taxon>Propionibacteriales</taxon>
        <taxon>Propionibacteriaceae</taxon>
        <taxon>Auraticoccus</taxon>
    </lineage>
</organism>
<feature type="active site" description="Nucleophile" evidence="7">
    <location>
        <position position="35"/>
    </location>
</feature>
<keyword evidence="11" id="KW-1185">Reference proteome</keyword>
<protein>
    <recommendedName>
        <fullName evidence="6">Thioredoxin</fullName>
    </recommendedName>
</protein>
<dbReference type="FunFam" id="3.40.30.10:FF:000001">
    <property type="entry name" value="Thioredoxin"/>
    <property type="match status" value="1"/>
</dbReference>
<dbReference type="SUPFAM" id="SSF52833">
    <property type="entry name" value="Thioredoxin-like"/>
    <property type="match status" value="1"/>
</dbReference>
<evidence type="ECO:0000259" key="9">
    <source>
        <dbReference type="PROSITE" id="PS51352"/>
    </source>
</evidence>
<feature type="site" description="Contributes to redox potential value" evidence="7">
    <location>
        <position position="34"/>
    </location>
</feature>
<dbReference type="OrthoDB" id="9790390at2"/>
<dbReference type="PANTHER" id="PTHR45663:SF11">
    <property type="entry name" value="GEO12009P1"/>
    <property type="match status" value="1"/>
</dbReference>
<accession>A0A1G6U8E8</accession>